<dbReference type="PANTHER" id="PTHR48033">
    <property type="entry name" value="RNA-BINDING (RRM/RBD/RNP MOTIFS) FAMILY PROTEIN"/>
    <property type="match status" value="1"/>
</dbReference>
<dbReference type="GO" id="GO:0003723">
    <property type="term" value="F:RNA binding"/>
    <property type="evidence" value="ECO:0007669"/>
    <property type="project" value="UniProtKB-UniRule"/>
</dbReference>
<keyword evidence="2" id="KW-0539">Nucleus</keyword>
<feature type="domain" description="RRM" evidence="4">
    <location>
        <begin position="7"/>
        <end position="97"/>
    </location>
</feature>
<dbReference type="EMBL" id="PZQS01000008">
    <property type="protein sequence ID" value="PVD26609.1"/>
    <property type="molecule type" value="Genomic_DNA"/>
</dbReference>
<dbReference type="PANTHER" id="PTHR48033:SF10">
    <property type="entry name" value="RNA-BINDING PROTEIN SQUID"/>
    <property type="match status" value="1"/>
</dbReference>
<dbReference type="Proteomes" id="UP000245119">
    <property type="component" value="Linkage Group LG8"/>
</dbReference>
<gene>
    <name evidence="5" type="ORF">C0Q70_14286</name>
</gene>
<dbReference type="AlphaFoldDB" id="A0A2T7NZK6"/>
<dbReference type="FunFam" id="3.30.70.330:FF:000494">
    <property type="entry name" value="28 kDa ribonucleoprotein, chloroplastic"/>
    <property type="match status" value="1"/>
</dbReference>
<dbReference type="SMART" id="SM00360">
    <property type="entry name" value="RRM"/>
    <property type="match status" value="1"/>
</dbReference>
<dbReference type="OMA" id="GFVMFSQ"/>
<sequence>MASRRTFKLFVGNLPWTVSKNELSEYFSKFGNLRSSSVVFDNKTGLSKGYGFVEFLNKDGYTAAVSQDHHLLEKNKLTLGLGVRPALNRQLENDDSE</sequence>
<comment type="caution">
    <text evidence="5">The sequence shown here is derived from an EMBL/GenBank/DDBJ whole genome shotgun (WGS) entry which is preliminary data.</text>
</comment>
<evidence type="ECO:0000256" key="2">
    <source>
        <dbReference type="ARBA" id="ARBA00023242"/>
    </source>
</evidence>
<dbReference type="GO" id="GO:0010468">
    <property type="term" value="P:regulation of gene expression"/>
    <property type="evidence" value="ECO:0007669"/>
    <property type="project" value="TreeGrafter"/>
</dbReference>
<dbReference type="InterPro" id="IPR035979">
    <property type="entry name" value="RBD_domain_sf"/>
</dbReference>
<name>A0A2T7NZK6_POMCA</name>
<dbReference type="InterPro" id="IPR000504">
    <property type="entry name" value="RRM_dom"/>
</dbReference>
<dbReference type="Gene3D" id="3.30.70.330">
    <property type="match status" value="1"/>
</dbReference>
<evidence type="ECO:0000259" key="4">
    <source>
        <dbReference type="PROSITE" id="PS50102"/>
    </source>
</evidence>
<protein>
    <recommendedName>
        <fullName evidence="4">RRM domain-containing protein</fullName>
    </recommendedName>
</protein>
<dbReference type="OrthoDB" id="272703at2759"/>
<evidence type="ECO:0000256" key="1">
    <source>
        <dbReference type="ARBA" id="ARBA00004123"/>
    </source>
</evidence>
<dbReference type="Pfam" id="PF00076">
    <property type="entry name" value="RRM_1"/>
    <property type="match status" value="1"/>
</dbReference>
<dbReference type="STRING" id="400727.A0A2T7NZK6"/>
<dbReference type="PROSITE" id="PS50102">
    <property type="entry name" value="RRM"/>
    <property type="match status" value="1"/>
</dbReference>
<evidence type="ECO:0000256" key="3">
    <source>
        <dbReference type="PROSITE-ProRule" id="PRU00176"/>
    </source>
</evidence>
<keyword evidence="3" id="KW-0694">RNA-binding</keyword>
<dbReference type="InterPro" id="IPR012677">
    <property type="entry name" value="Nucleotide-bd_a/b_plait_sf"/>
</dbReference>
<accession>A0A2T7NZK6</accession>
<reference evidence="5 6" key="1">
    <citation type="submission" date="2018-04" db="EMBL/GenBank/DDBJ databases">
        <title>The genome of golden apple snail Pomacea canaliculata provides insight into stress tolerance and invasive adaptation.</title>
        <authorList>
            <person name="Liu C."/>
            <person name="Liu B."/>
            <person name="Ren Y."/>
            <person name="Zhang Y."/>
            <person name="Wang H."/>
            <person name="Li S."/>
            <person name="Jiang F."/>
            <person name="Yin L."/>
            <person name="Zhang G."/>
            <person name="Qian W."/>
            <person name="Fan W."/>
        </authorList>
    </citation>
    <scope>NUCLEOTIDE SEQUENCE [LARGE SCALE GENOMIC DNA]</scope>
    <source>
        <strain evidence="5">SZHN2017</strain>
        <tissue evidence="5">Muscle</tissue>
    </source>
</reference>
<proteinExistence type="predicted"/>
<evidence type="ECO:0000313" key="6">
    <source>
        <dbReference type="Proteomes" id="UP000245119"/>
    </source>
</evidence>
<keyword evidence="6" id="KW-1185">Reference proteome</keyword>
<dbReference type="SUPFAM" id="SSF54928">
    <property type="entry name" value="RNA-binding domain, RBD"/>
    <property type="match status" value="1"/>
</dbReference>
<dbReference type="GO" id="GO:0005654">
    <property type="term" value="C:nucleoplasm"/>
    <property type="evidence" value="ECO:0007669"/>
    <property type="project" value="TreeGrafter"/>
</dbReference>
<organism evidence="5 6">
    <name type="scientific">Pomacea canaliculata</name>
    <name type="common">Golden apple snail</name>
    <dbReference type="NCBI Taxonomy" id="400727"/>
    <lineage>
        <taxon>Eukaryota</taxon>
        <taxon>Metazoa</taxon>
        <taxon>Spiralia</taxon>
        <taxon>Lophotrochozoa</taxon>
        <taxon>Mollusca</taxon>
        <taxon>Gastropoda</taxon>
        <taxon>Caenogastropoda</taxon>
        <taxon>Architaenioglossa</taxon>
        <taxon>Ampullarioidea</taxon>
        <taxon>Ampullariidae</taxon>
        <taxon>Pomacea</taxon>
    </lineage>
</organism>
<dbReference type="GO" id="GO:0000785">
    <property type="term" value="C:chromatin"/>
    <property type="evidence" value="ECO:0007669"/>
    <property type="project" value="TreeGrafter"/>
</dbReference>
<evidence type="ECO:0000313" key="5">
    <source>
        <dbReference type="EMBL" id="PVD26609.1"/>
    </source>
</evidence>
<comment type="subcellular location">
    <subcellularLocation>
        <location evidence="1">Nucleus</location>
    </subcellularLocation>
</comment>